<proteinExistence type="inferred from homology"/>
<evidence type="ECO:0000256" key="1">
    <source>
        <dbReference type="ARBA" id="ARBA00002190"/>
    </source>
</evidence>
<comment type="similarity">
    <text evidence="2 6">Belongs to the transposase mutator family.</text>
</comment>
<keyword evidence="5 6" id="KW-0233">DNA recombination</keyword>
<keyword evidence="4 6" id="KW-0238">DNA-binding</keyword>
<evidence type="ECO:0000256" key="3">
    <source>
        <dbReference type="ARBA" id="ARBA00022578"/>
    </source>
</evidence>
<keyword evidence="9" id="KW-1185">Reference proteome</keyword>
<evidence type="ECO:0000313" key="9">
    <source>
        <dbReference type="Proteomes" id="UP000601041"/>
    </source>
</evidence>
<dbReference type="EMBL" id="CABFWE030000002">
    <property type="protein sequence ID" value="CAD7026355.1"/>
    <property type="molecule type" value="Genomic_DNA"/>
</dbReference>
<evidence type="ECO:0000256" key="6">
    <source>
        <dbReference type="RuleBase" id="RU365089"/>
    </source>
</evidence>
<dbReference type="PANTHER" id="PTHR33217">
    <property type="entry name" value="TRANSPOSASE FOR INSERTION SEQUENCE ELEMENT IS1081"/>
    <property type="match status" value="1"/>
</dbReference>
<keyword evidence="6" id="KW-0814">Transposable element</keyword>
<gene>
    <name evidence="8" type="ORF">RHAB21_01283</name>
</gene>
<comment type="function">
    <text evidence="1 6">Required for the transposition of the insertion element.</text>
</comment>
<evidence type="ECO:0000256" key="7">
    <source>
        <dbReference type="SAM" id="MobiDB-lite"/>
    </source>
</evidence>
<dbReference type="Pfam" id="PF00872">
    <property type="entry name" value="Transposase_mut"/>
    <property type="match status" value="1"/>
</dbReference>
<evidence type="ECO:0000256" key="2">
    <source>
        <dbReference type="ARBA" id="ARBA00010961"/>
    </source>
</evidence>
<dbReference type="Proteomes" id="UP000601041">
    <property type="component" value="Unassembled WGS sequence"/>
</dbReference>
<dbReference type="InterPro" id="IPR001207">
    <property type="entry name" value="Transposase_mutator"/>
</dbReference>
<organism evidence="8 9">
    <name type="scientific">Pseudorhizobium halotolerans</name>
    <dbReference type="NCBI Taxonomy" id="1233081"/>
    <lineage>
        <taxon>Bacteria</taxon>
        <taxon>Pseudomonadati</taxon>
        <taxon>Pseudomonadota</taxon>
        <taxon>Alphaproteobacteria</taxon>
        <taxon>Hyphomicrobiales</taxon>
        <taxon>Rhizobiaceae</taxon>
        <taxon>Rhizobium/Agrobacterium group</taxon>
        <taxon>Pseudorhizobium</taxon>
    </lineage>
</organism>
<dbReference type="PANTHER" id="PTHR33217:SF7">
    <property type="entry name" value="TRANSPOSASE FOR INSERTION SEQUENCE ELEMENT IS1081"/>
    <property type="match status" value="1"/>
</dbReference>
<reference evidence="8 9" key="1">
    <citation type="submission" date="2020-11" db="EMBL/GenBank/DDBJ databases">
        <authorList>
            <person name="Lassalle F."/>
        </authorList>
    </citation>
    <scope>NUCLEOTIDE SEQUENCE [LARGE SCALE GENOMIC DNA]</scope>
    <source>
        <strain evidence="8 9">AB21</strain>
    </source>
</reference>
<evidence type="ECO:0000313" key="8">
    <source>
        <dbReference type="EMBL" id="CAD7026355.1"/>
    </source>
</evidence>
<name>A0ABN7JFY2_9HYPH</name>
<comment type="caution">
    <text evidence="8">The sequence shown here is derived from an EMBL/GenBank/DDBJ whole genome shotgun (WGS) entry which is preliminary data.</text>
</comment>
<accession>A0ABN7JFY2</accession>
<protein>
    <recommendedName>
        <fullName evidence="6">Mutator family transposase</fullName>
    </recommendedName>
</protein>
<keyword evidence="3 6" id="KW-0815">Transposition</keyword>
<evidence type="ECO:0000256" key="4">
    <source>
        <dbReference type="ARBA" id="ARBA00023125"/>
    </source>
</evidence>
<sequence length="381" mass="43427">MSRCGAWRTSPRRCEARGSRRSRNGETAPIEGDHPYLYLDGIVMKRTWAGEVRNVSLPVASAVNSEGYRHLRRRQGGQVRLVGVLRHRPRLERRATDHLGRLPRPSGKRRRLSVRGALAALHGAFYRNVFSHVSKTKVREISHMLKAIHAQESREAAQEKAAMIIEDLRRQKLGKAAELMEAHIDEPLTFYLPRQPLAQDQDQQSAEADHERNPTAHPRRGGIPGRAELPEPGRRPAEAYCRQSVVDAQIYEHGSALRGADLNPRSRRLRKSAKGSGHYRRRFRILAVVDDCRLHEGMPGATGRYVVVRHAGCPRVGQARRRTRPAEDDRQLWQRAHLERHPRLGGSEPRRIVEWHYIAPGKPMQNVSGKLRPFRRRSSTA</sequence>
<evidence type="ECO:0000256" key="5">
    <source>
        <dbReference type="ARBA" id="ARBA00023172"/>
    </source>
</evidence>
<feature type="region of interest" description="Disordered" evidence="7">
    <location>
        <begin position="198"/>
        <end position="235"/>
    </location>
</feature>